<gene>
    <name evidence="8" type="ORF">EDD36DRAFT_398625</name>
</gene>
<feature type="transmembrane region" description="Helical" evidence="6">
    <location>
        <begin position="83"/>
        <end position="104"/>
    </location>
</feature>
<dbReference type="PANTHER" id="PTHR43791:SF38">
    <property type="entry name" value="MAJOR FACILITATOR SUPERFAMILY (MFS) PROFILE DOMAIN-CONTAINING PROTEIN"/>
    <property type="match status" value="1"/>
</dbReference>
<feature type="transmembrane region" description="Helical" evidence="6">
    <location>
        <begin position="43"/>
        <end position="63"/>
    </location>
</feature>
<evidence type="ECO:0000256" key="4">
    <source>
        <dbReference type="ARBA" id="ARBA00022989"/>
    </source>
</evidence>
<feature type="transmembrane region" description="Helical" evidence="6">
    <location>
        <begin position="344"/>
        <end position="364"/>
    </location>
</feature>
<feature type="transmembrane region" description="Helical" evidence="6">
    <location>
        <begin position="370"/>
        <end position="391"/>
    </location>
</feature>
<dbReference type="InterPro" id="IPR036259">
    <property type="entry name" value="MFS_trans_sf"/>
</dbReference>
<feature type="transmembrane region" description="Helical" evidence="6">
    <location>
        <begin position="139"/>
        <end position="162"/>
    </location>
</feature>
<evidence type="ECO:0000256" key="1">
    <source>
        <dbReference type="ARBA" id="ARBA00004141"/>
    </source>
</evidence>
<feature type="domain" description="Major facilitator superfamily (MFS) profile" evidence="7">
    <location>
        <begin position="45"/>
        <end position="467"/>
    </location>
</feature>
<dbReference type="InterPro" id="IPR020846">
    <property type="entry name" value="MFS_dom"/>
</dbReference>
<comment type="subcellular location">
    <subcellularLocation>
        <location evidence="1">Membrane</location>
        <topology evidence="1">Multi-pass membrane protein</topology>
    </subcellularLocation>
</comment>
<feature type="transmembrane region" description="Helical" evidence="6">
    <location>
        <begin position="111"/>
        <end position="133"/>
    </location>
</feature>
<dbReference type="SUPFAM" id="SSF103473">
    <property type="entry name" value="MFS general substrate transporter"/>
    <property type="match status" value="1"/>
</dbReference>
<keyword evidence="4 6" id="KW-1133">Transmembrane helix</keyword>
<evidence type="ECO:0000256" key="2">
    <source>
        <dbReference type="ARBA" id="ARBA00022448"/>
    </source>
</evidence>
<protein>
    <submittedName>
        <fullName evidence="8">Major facilitator superfamily domain-containing protein</fullName>
    </submittedName>
</protein>
<dbReference type="FunFam" id="1.20.1250.20:FF:000057">
    <property type="entry name" value="MFS general substrate transporter"/>
    <property type="match status" value="1"/>
</dbReference>
<dbReference type="Pfam" id="PF07690">
    <property type="entry name" value="MFS_1"/>
    <property type="match status" value="1"/>
</dbReference>
<feature type="transmembrane region" description="Helical" evidence="6">
    <location>
        <begin position="278"/>
        <end position="299"/>
    </location>
</feature>
<name>A0AAN6DQC7_9EURO</name>
<keyword evidence="3 6" id="KW-0812">Transmembrane</keyword>
<feature type="transmembrane region" description="Helical" evidence="6">
    <location>
        <begin position="434"/>
        <end position="459"/>
    </location>
</feature>
<evidence type="ECO:0000256" key="6">
    <source>
        <dbReference type="SAM" id="Phobius"/>
    </source>
</evidence>
<feature type="transmembrane region" description="Helical" evidence="6">
    <location>
        <begin position="403"/>
        <end position="422"/>
    </location>
</feature>
<keyword evidence="5 6" id="KW-0472">Membrane</keyword>
<keyword evidence="2" id="KW-0813">Transport</keyword>
<dbReference type="Proteomes" id="UP001203852">
    <property type="component" value="Unassembled WGS sequence"/>
</dbReference>
<evidence type="ECO:0000313" key="9">
    <source>
        <dbReference type="Proteomes" id="UP001203852"/>
    </source>
</evidence>
<proteinExistence type="predicted"/>
<dbReference type="GO" id="GO:0022857">
    <property type="term" value="F:transmembrane transporter activity"/>
    <property type="evidence" value="ECO:0007669"/>
    <property type="project" value="InterPro"/>
</dbReference>
<evidence type="ECO:0000256" key="5">
    <source>
        <dbReference type="ARBA" id="ARBA00023136"/>
    </source>
</evidence>
<evidence type="ECO:0000313" key="8">
    <source>
        <dbReference type="EMBL" id="KAI1609687.1"/>
    </source>
</evidence>
<feature type="transmembrane region" description="Helical" evidence="6">
    <location>
        <begin position="204"/>
        <end position="228"/>
    </location>
</feature>
<reference evidence="8" key="1">
    <citation type="journal article" date="2022" name="bioRxiv">
        <title>Deciphering the potential niche of two novel black yeast fungi from a biological soil crust based on their genomes, phenotypes, and melanin regulation.</title>
        <authorList>
            <consortium name="DOE Joint Genome Institute"/>
            <person name="Carr E.C."/>
            <person name="Barton Q."/>
            <person name="Grambo S."/>
            <person name="Sullivan M."/>
            <person name="Renfro C.M."/>
            <person name="Kuo A."/>
            <person name="Pangilinan J."/>
            <person name="Lipzen A."/>
            <person name="Keymanesh K."/>
            <person name="Savage E."/>
            <person name="Barry K."/>
            <person name="Grigoriev I.V."/>
            <person name="Riekhof W.R."/>
            <person name="Harris S.S."/>
        </authorList>
    </citation>
    <scope>NUCLEOTIDE SEQUENCE</scope>
    <source>
        <strain evidence="8">JF 03-4F</strain>
    </source>
</reference>
<dbReference type="EMBL" id="MU404359">
    <property type="protein sequence ID" value="KAI1609687.1"/>
    <property type="molecule type" value="Genomic_DNA"/>
</dbReference>
<evidence type="ECO:0000259" key="7">
    <source>
        <dbReference type="PROSITE" id="PS50850"/>
    </source>
</evidence>
<feature type="transmembrane region" description="Helical" evidence="6">
    <location>
        <begin position="319"/>
        <end position="337"/>
    </location>
</feature>
<keyword evidence="9" id="KW-1185">Reference proteome</keyword>
<feature type="transmembrane region" description="Helical" evidence="6">
    <location>
        <begin position="171"/>
        <end position="192"/>
    </location>
</feature>
<comment type="caution">
    <text evidence="8">The sequence shown here is derived from an EMBL/GenBank/DDBJ whole genome shotgun (WGS) entry which is preliminary data.</text>
</comment>
<dbReference type="AlphaFoldDB" id="A0AAN6DQC7"/>
<dbReference type="PROSITE" id="PS50850">
    <property type="entry name" value="MFS"/>
    <property type="match status" value="1"/>
</dbReference>
<dbReference type="Gene3D" id="1.20.1250.20">
    <property type="entry name" value="MFS general substrate transporter like domains"/>
    <property type="match status" value="2"/>
</dbReference>
<dbReference type="InterPro" id="IPR011701">
    <property type="entry name" value="MFS"/>
</dbReference>
<evidence type="ECO:0000256" key="3">
    <source>
        <dbReference type="ARBA" id="ARBA00022692"/>
    </source>
</evidence>
<accession>A0AAN6DQC7</accession>
<sequence length="477" mass="52348">MDLPNVVNDGKHVPLELHYEEATETEQPIDPVAEKKLVRKIDLYLMPSIFVLYLFSFVDRANIGLAEVAGMQKALKLTPHEYYIAVILWVIGYFTAAVPSNMILSRTRPSIFLPIIMFLWGAVAAITACVTKASHLMALRFLLGVFEAGFSPAVLFIISVWYRKHEQSKRFFIFLSAGILSGAFGGVAAGAITSRLDGAHGIAGWRWLFLVEGVTTCGVALIVHWFLLDFPGTSKRLTPEERVMAEARLRHDGITSKKTEGGHAKTLIRAFTAAALNWQLWIITPAYMCIIGALAISYFYPTLVKGLGYTSTNAQYMTAPIYLVALFVALPVCFFADRHPSKRGLMLVGTMAFGCIFSALTTAIENFVARYVFLCFINSAIWTGNALGLSFASTALAPVDIEVRAISLAMMNGLGGLAQLYGTALFPSTDAPEYLVGFGTFTGTFVFGGALYLLAYLLFPKHPFKSKRKIPIVRSQA</sequence>
<dbReference type="GO" id="GO:0016020">
    <property type="term" value="C:membrane"/>
    <property type="evidence" value="ECO:0007669"/>
    <property type="project" value="UniProtKB-SubCell"/>
</dbReference>
<dbReference type="PANTHER" id="PTHR43791">
    <property type="entry name" value="PERMEASE-RELATED"/>
    <property type="match status" value="1"/>
</dbReference>
<organism evidence="8 9">
    <name type="scientific">Exophiala viscosa</name>
    <dbReference type="NCBI Taxonomy" id="2486360"/>
    <lineage>
        <taxon>Eukaryota</taxon>
        <taxon>Fungi</taxon>
        <taxon>Dikarya</taxon>
        <taxon>Ascomycota</taxon>
        <taxon>Pezizomycotina</taxon>
        <taxon>Eurotiomycetes</taxon>
        <taxon>Chaetothyriomycetidae</taxon>
        <taxon>Chaetothyriales</taxon>
        <taxon>Herpotrichiellaceae</taxon>
        <taxon>Exophiala</taxon>
    </lineage>
</organism>